<gene>
    <name evidence="5" type="ORF">DVJ77_06550</name>
</gene>
<keyword evidence="2" id="KW-0472">Membrane</keyword>
<feature type="chain" id="PRO_5016902183" description="TPM domain-containing protein" evidence="3">
    <location>
        <begin position="35"/>
        <end position="347"/>
    </location>
</feature>
<keyword evidence="6" id="KW-1185">Reference proteome</keyword>
<feature type="region of interest" description="Disordered" evidence="1">
    <location>
        <begin position="301"/>
        <end position="347"/>
    </location>
</feature>
<dbReference type="Gene3D" id="3.10.310.50">
    <property type="match status" value="1"/>
</dbReference>
<evidence type="ECO:0000256" key="2">
    <source>
        <dbReference type="SAM" id="Phobius"/>
    </source>
</evidence>
<feature type="compositionally biased region" description="Gly residues" evidence="1">
    <location>
        <begin position="333"/>
        <end position="347"/>
    </location>
</feature>
<evidence type="ECO:0000256" key="1">
    <source>
        <dbReference type="SAM" id="MobiDB-lite"/>
    </source>
</evidence>
<organism evidence="5 6">
    <name type="scientific">Dyella tabacisoli</name>
    <dbReference type="NCBI Taxonomy" id="2282381"/>
    <lineage>
        <taxon>Bacteria</taxon>
        <taxon>Pseudomonadati</taxon>
        <taxon>Pseudomonadota</taxon>
        <taxon>Gammaproteobacteria</taxon>
        <taxon>Lysobacterales</taxon>
        <taxon>Rhodanobacteraceae</taxon>
        <taxon>Dyella</taxon>
    </lineage>
</organism>
<comment type="caution">
    <text evidence="5">The sequence shown here is derived from an EMBL/GenBank/DDBJ whole genome shotgun (WGS) entry which is preliminary data.</text>
</comment>
<keyword evidence="2" id="KW-0812">Transmembrane</keyword>
<dbReference type="AlphaFoldDB" id="A0A369USH5"/>
<accession>A0A369USH5</accession>
<name>A0A369USH5_9GAMM</name>
<sequence>MIQTTISRTMKTAFRVMRWMCLLALCLSVAVAYAAAPPELHGHVNDYAKVLGDRAAEIDALLSAHEQSSGDQVVVLTVADLDGQDIESFANEVFTQWKLGHKGVDNGVLIVVAVNNHRARIEVGYGLEGRLTDLASSQILRNAMHPRFASGDYVGGVEAGVQGVLAVLNGSAAAEAPSPVGESPQAMIEREGFFASGAWLFVLFTLLFVAMFTWMTTSLGGLWSYLLLGPLCIPLLRFVFPWSVVGGVFALYLVVAWWLRRRRMSKEYGSGQQRTRHASVSEWPPSLWQVLTWTGPAAAVSAGRKSRGGSSSYSSESSSSDSSSSSSSSDYSGDGGDSGGGGASDSW</sequence>
<reference evidence="5 6" key="1">
    <citation type="submission" date="2018-07" db="EMBL/GenBank/DDBJ databases">
        <title>Dyella tabacisoli L4-6T, whole genome shotgun sequence.</title>
        <authorList>
            <person name="Zhou X.-K."/>
            <person name="Li W.-J."/>
            <person name="Duan Y.-Q."/>
        </authorList>
    </citation>
    <scope>NUCLEOTIDE SEQUENCE [LARGE SCALE GENOMIC DNA]</scope>
    <source>
        <strain evidence="5 6">L4-6</strain>
    </source>
</reference>
<evidence type="ECO:0000256" key="3">
    <source>
        <dbReference type="SAM" id="SignalP"/>
    </source>
</evidence>
<proteinExistence type="predicted"/>
<evidence type="ECO:0000259" key="4">
    <source>
        <dbReference type="Pfam" id="PF04536"/>
    </source>
</evidence>
<dbReference type="Proteomes" id="UP000253782">
    <property type="component" value="Unassembled WGS sequence"/>
</dbReference>
<dbReference type="Pfam" id="PF04536">
    <property type="entry name" value="TPM_phosphatase"/>
    <property type="match status" value="1"/>
</dbReference>
<dbReference type="OrthoDB" id="9810918at2"/>
<dbReference type="PANTHER" id="PTHR30373:SF2">
    <property type="entry name" value="UPF0603 PROTEIN YGCG"/>
    <property type="match status" value="1"/>
</dbReference>
<evidence type="ECO:0000313" key="6">
    <source>
        <dbReference type="Proteomes" id="UP000253782"/>
    </source>
</evidence>
<dbReference type="PANTHER" id="PTHR30373">
    <property type="entry name" value="UPF0603 PROTEIN YGCG"/>
    <property type="match status" value="1"/>
</dbReference>
<feature type="compositionally biased region" description="Low complexity" evidence="1">
    <location>
        <begin position="308"/>
        <end position="332"/>
    </location>
</feature>
<feature type="transmembrane region" description="Helical" evidence="2">
    <location>
        <begin position="193"/>
        <end position="212"/>
    </location>
</feature>
<feature type="transmembrane region" description="Helical" evidence="2">
    <location>
        <begin position="242"/>
        <end position="259"/>
    </location>
</feature>
<dbReference type="EMBL" id="QQAH01000005">
    <property type="protein sequence ID" value="RDD82580.1"/>
    <property type="molecule type" value="Genomic_DNA"/>
</dbReference>
<keyword evidence="2" id="KW-1133">Transmembrane helix</keyword>
<feature type="signal peptide" evidence="3">
    <location>
        <begin position="1"/>
        <end position="34"/>
    </location>
</feature>
<evidence type="ECO:0000313" key="5">
    <source>
        <dbReference type="EMBL" id="RDD82580.1"/>
    </source>
</evidence>
<keyword evidence="3" id="KW-0732">Signal</keyword>
<protein>
    <recommendedName>
        <fullName evidence="4">TPM domain-containing protein</fullName>
    </recommendedName>
</protein>
<dbReference type="InterPro" id="IPR007621">
    <property type="entry name" value="TPM_dom"/>
</dbReference>
<feature type="domain" description="TPM" evidence="4">
    <location>
        <begin position="44"/>
        <end position="166"/>
    </location>
</feature>